<evidence type="ECO:0000313" key="3">
    <source>
        <dbReference type="Proteomes" id="UP001602013"/>
    </source>
</evidence>
<dbReference type="Proteomes" id="UP001602013">
    <property type="component" value="Unassembled WGS sequence"/>
</dbReference>
<gene>
    <name evidence="2" type="ORF">ACFYXI_34950</name>
</gene>
<accession>A0ABW6T4M1</accession>
<evidence type="ECO:0000313" key="2">
    <source>
        <dbReference type="EMBL" id="MFF3670800.1"/>
    </source>
</evidence>
<feature type="region of interest" description="Disordered" evidence="1">
    <location>
        <begin position="1"/>
        <end position="22"/>
    </location>
</feature>
<keyword evidence="3" id="KW-1185">Reference proteome</keyword>
<evidence type="ECO:0000256" key="1">
    <source>
        <dbReference type="SAM" id="MobiDB-lite"/>
    </source>
</evidence>
<dbReference type="RefSeq" id="WP_387417010.1">
    <property type="nucleotide sequence ID" value="NZ_JBIASD010000036.1"/>
</dbReference>
<proteinExistence type="predicted"/>
<dbReference type="EMBL" id="JBIASD010000036">
    <property type="protein sequence ID" value="MFF3670800.1"/>
    <property type="molecule type" value="Genomic_DNA"/>
</dbReference>
<organism evidence="2 3">
    <name type="scientific">Microtetraspora malaysiensis</name>
    <dbReference type="NCBI Taxonomy" id="161358"/>
    <lineage>
        <taxon>Bacteria</taxon>
        <taxon>Bacillati</taxon>
        <taxon>Actinomycetota</taxon>
        <taxon>Actinomycetes</taxon>
        <taxon>Streptosporangiales</taxon>
        <taxon>Streptosporangiaceae</taxon>
        <taxon>Microtetraspora</taxon>
    </lineage>
</organism>
<protein>
    <submittedName>
        <fullName evidence="2">Uncharacterized protein</fullName>
    </submittedName>
</protein>
<name>A0ABW6T4M1_9ACTN</name>
<reference evidence="2 3" key="1">
    <citation type="submission" date="2024-10" db="EMBL/GenBank/DDBJ databases">
        <title>The Natural Products Discovery Center: Release of the First 8490 Sequenced Strains for Exploring Actinobacteria Biosynthetic Diversity.</title>
        <authorList>
            <person name="Kalkreuter E."/>
            <person name="Kautsar S.A."/>
            <person name="Yang D."/>
            <person name="Bader C.D."/>
            <person name="Teijaro C.N."/>
            <person name="Fluegel L."/>
            <person name="Davis C.M."/>
            <person name="Simpson J.R."/>
            <person name="Lauterbach L."/>
            <person name="Steele A.D."/>
            <person name="Gui C."/>
            <person name="Meng S."/>
            <person name="Li G."/>
            <person name="Viehrig K."/>
            <person name="Ye F."/>
            <person name="Su P."/>
            <person name="Kiefer A.F."/>
            <person name="Nichols A."/>
            <person name="Cepeda A.J."/>
            <person name="Yan W."/>
            <person name="Fan B."/>
            <person name="Jiang Y."/>
            <person name="Adhikari A."/>
            <person name="Zheng C.-J."/>
            <person name="Schuster L."/>
            <person name="Cowan T.M."/>
            <person name="Smanski M.J."/>
            <person name="Chevrette M.G."/>
            <person name="De Carvalho L.P.S."/>
            <person name="Shen B."/>
        </authorList>
    </citation>
    <scope>NUCLEOTIDE SEQUENCE [LARGE SCALE GENOMIC DNA]</scope>
    <source>
        <strain evidence="2 3">NPDC002173</strain>
    </source>
</reference>
<sequence>MAGLGDAFPVSPESSPGVGEQNCAMPIDADEVLGAPLSVPEEITWTSRDLLRRGDAARRGGRECAFPEVGDVVLGTRTG</sequence>
<comment type="caution">
    <text evidence="2">The sequence shown here is derived from an EMBL/GenBank/DDBJ whole genome shotgun (WGS) entry which is preliminary data.</text>
</comment>